<evidence type="ECO:0000256" key="1">
    <source>
        <dbReference type="SAM" id="MobiDB-lite"/>
    </source>
</evidence>
<dbReference type="InterPro" id="IPR004827">
    <property type="entry name" value="bZIP"/>
</dbReference>
<dbReference type="Gene3D" id="1.20.5.170">
    <property type="match status" value="1"/>
</dbReference>
<dbReference type="Proteomes" id="UP000794436">
    <property type="component" value="Unassembled WGS sequence"/>
</dbReference>
<dbReference type="Pfam" id="PF00170">
    <property type="entry name" value="bZIP_1"/>
    <property type="match status" value="1"/>
</dbReference>
<feature type="compositionally biased region" description="Low complexity" evidence="1">
    <location>
        <begin position="474"/>
        <end position="487"/>
    </location>
</feature>
<gene>
    <name evidence="3" type="ORF">Poli38472_004683</name>
</gene>
<dbReference type="PANTHER" id="PTHR37616">
    <property type="entry name" value="BZIP TRANSCRIPTION FACTOR 60-LIKE"/>
    <property type="match status" value="1"/>
</dbReference>
<evidence type="ECO:0000259" key="2">
    <source>
        <dbReference type="PROSITE" id="PS50217"/>
    </source>
</evidence>
<dbReference type="PANTHER" id="PTHR37616:SF2">
    <property type="entry name" value="BZIP DOMAIN-CONTAINING PROTEIN"/>
    <property type="match status" value="1"/>
</dbReference>
<sequence>MTDFIRSIFQNANNAAAPTADCAEIKAELLPVNQIQIPPSTTAPSTIASTTGLSVEKQRLIKVEILEPSMNTPATVDASKAQRAARRDVVNARRDKRKAMAAASSPTAALAAPQTVSMDSSDEEVEDKSKKMKTGKTSSVAVVGGLAASTASPTAESTNTVKKMSSSAYPPTPGLLFTPEIDAAGEERIRAMEAQLETLDPDSKEAKKKRRLIRNRMSAQLHRERKKAYVGQLEDQLLEKDRELKLLQEKMAKMMDESAKLKQQLTDAEKQAQTQLAAPQCPLLATPKPLERRPSGPVTSPIAKLPATAVVKTDDDVVIKEEPHSWDSSWPLGGPETWDLNGLVDDAEMSDIETEDLLRDFDYPFAGLDEYSDFTKPHPEIHAAKKNLAMMMAVMFSVSFFGNSPSFYNVANGSNFSSMFDANPPKDFSQMSIASRIVACLEKTSWKDFRDVTSWISAQARAKEASEENDDAENAPAQSVASPSAASDITDTSGSCGSPSQLDDCLDAGSDLIDEFMYPVDDSFAAVADASSDWLMNAVADDKTKSAALLESEKMFSKKSNAQPKSSSMSSRLYEKLTTLWREKNQVLLTVLNSEREVTKRAIADMSTIREGLQSGDFFTKVCGSDAAGTTVSEDQSVTFLYPMSAFGTEKPVEMPSGSDPMFLEVSCQMNGGAVAMKM</sequence>
<dbReference type="OrthoDB" id="674948at2759"/>
<name>A0A8K1CAS0_PYTOL</name>
<feature type="compositionally biased region" description="Polar residues" evidence="1">
    <location>
        <begin position="489"/>
        <end position="501"/>
    </location>
</feature>
<evidence type="ECO:0000313" key="3">
    <source>
        <dbReference type="EMBL" id="TMW59614.1"/>
    </source>
</evidence>
<comment type="caution">
    <text evidence="3">The sequence shown here is derived from an EMBL/GenBank/DDBJ whole genome shotgun (WGS) entry which is preliminary data.</text>
</comment>
<feature type="region of interest" description="Disordered" evidence="1">
    <location>
        <begin position="463"/>
        <end position="501"/>
    </location>
</feature>
<dbReference type="GO" id="GO:0003700">
    <property type="term" value="F:DNA-binding transcription factor activity"/>
    <property type="evidence" value="ECO:0007669"/>
    <property type="project" value="InterPro"/>
</dbReference>
<dbReference type="AlphaFoldDB" id="A0A8K1CAS0"/>
<feature type="region of interest" description="Disordered" evidence="1">
    <location>
        <begin position="265"/>
        <end position="301"/>
    </location>
</feature>
<dbReference type="InterPro" id="IPR046347">
    <property type="entry name" value="bZIP_sf"/>
</dbReference>
<dbReference type="SMART" id="SM00338">
    <property type="entry name" value="BRLZ"/>
    <property type="match status" value="1"/>
</dbReference>
<organism evidence="3 4">
    <name type="scientific">Pythium oligandrum</name>
    <name type="common">Mycoparasitic fungus</name>
    <dbReference type="NCBI Taxonomy" id="41045"/>
    <lineage>
        <taxon>Eukaryota</taxon>
        <taxon>Sar</taxon>
        <taxon>Stramenopiles</taxon>
        <taxon>Oomycota</taxon>
        <taxon>Peronosporomycetes</taxon>
        <taxon>Pythiales</taxon>
        <taxon>Pythiaceae</taxon>
        <taxon>Pythium</taxon>
    </lineage>
</organism>
<feature type="region of interest" description="Disordered" evidence="1">
    <location>
        <begin position="95"/>
        <end position="133"/>
    </location>
</feature>
<feature type="compositionally biased region" description="Low complexity" evidence="1">
    <location>
        <begin position="100"/>
        <end position="113"/>
    </location>
</feature>
<dbReference type="SUPFAM" id="SSF57959">
    <property type="entry name" value="Leucine zipper domain"/>
    <property type="match status" value="1"/>
</dbReference>
<evidence type="ECO:0000313" key="4">
    <source>
        <dbReference type="Proteomes" id="UP000794436"/>
    </source>
</evidence>
<accession>A0A8K1CAS0</accession>
<dbReference type="CDD" id="cd14686">
    <property type="entry name" value="bZIP"/>
    <property type="match status" value="1"/>
</dbReference>
<proteinExistence type="predicted"/>
<protein>
    <recommendedName>
        <fullName evidence="2">BZIP domain-containing protein</fullName>
    </recommendedName>
</protein>
<keyword evidence="4" id="KW-1185">Reference proteome</keyword>
<dbReference type="EMBL" id="SPLM01000109">
    <property type="protein sequence ID" value="TMW59614.1"/>
    <property type="molecule type" value="Genomic_DNA"/>
</dbReference>
<feature type="compositionally biased region" description="Polar residues" evidence="1">
    <location>
        <begin position="265"/>
        <end position="277"/>
    </location>
</feature>
<reference evidence="3" key="1">
    <citation type="submission" date="2019-03" db="EMBL/GenBank/DDBJ databases">
        <title>Long read genome sequence of the mycoparasitic Pythium oligandrum ATCC 38472 isolated from sugarbeet rhizosphere.</title>
        <authorList>
            <person name="Gaulin E."/>
        </authorList>
    </citation>
    <scope>NUCLEOTIDE SEQUENCE</scope>
    <source>
        <strain evidence="3">ATCC 38472_TT</strain>
    </source>
</reference>
<dbReference type="PROSITE" id="PS50217">
    <property type="entry name" value="BZIP"/>
    <property type="match status" value="1"/>
</dbReference>
<feature type="domain" description="BZIP" evidence="2">
    <location>
        <begin position="205"/>
        <end position="268"/>
    </location>
</feature>